<accession>A0A075LH90</accession>
<keyword evidence="1" id="KW-1133">Transmembrane helix</keyword>
<dbReference type="KEGG" id="tap:GZ22_03495"/>
<accession>A0AAX2EK18</accession>
<dbReference type="OrthoDB" id="1928173at2"/>
<gene>
    <name evidence="2" type="ORF">GZ22_03495</name>
    <name evidence="3" type="ORF">SAMN04489762_3524</name>
</gene>
<dbReference type="InterPro" id="IPR021359">
    <property type="entry name" value="DUF2812"/>
</dbReference>
<dbReference type="GeneID" id="34221960"/>
<evidence type="ECO:0000313" key="3">
    <source>
        <dbReference type="EMBL" id="SEO12030.1"/>
    </source>
</evidence>
<name>A0A075LH90_9BACI</name>
<evidence type="ECO:0000313" key="4">
    <source>
        <dbReference type="Proteomes" id="UP000027980"/>
    </source>
</evidence>
<evidence type="ECO:0000256" key="1">
    <source>
        <dbReference type="SAM" id="Phobius"/>
    </source>
</evidence>
<dbReference type="Proteomes" id="UP000199735">
    <property type="component" value="Unassembled WGS sequence"/>
</dbReference>
<reference evidence="2 4" key="1">
    <citation type="submission" date="2014-07" db="EMBL/GenBank/DDBJ databases">
        <title>Complete genome sequence of a moderately halophilic bacterium Terribacillus aidingensis MP602, isolated from Cryptomeria fortunei in Tianmu mountain in China.</title>
        <authorList>
            <person name="Wang Y."/>
            <person name="Lu P."/>
            <person name="Zhang L."/>
        </authorList>
    </citation>
    <scope>NUCLEOTIDE SEQUENCE [LARGE SCALE GENOMIC DNA]</scope>
    <source>
        <strain evidence="2 4">MP602</strain>
    </source>
</reference>
<feature type="transmembrane region" description="Helical" evidence="1">
    <location>
        <begin position="115"/>
        <end position="134"/>
    </location>
</feature>
<dbReference type="HOGENOM" id="CLU_097453_1_0_9"/>
<proteinExistence type="predicted"/>
<dbReference type="AlphaFoldDB" id="A0A075LH90"/>
<feature type="transmembrane region" description="Helical" evidence="1">
    <location>
        <begin position="140"/>
        <end position="163"/>
    </location>
</feature>
<sequence length="176" mass="20417">MRQRKYISSGGLAFSEKEDMRKLAKQAAKGWHLQDFAFMGYRLVRGEPKQVQYMIDYRSLDEAEEQEYLEMFEHAGWTRVCSSYGMYIFEASTDVPPIYTDVDTKQDKLRRATSFIPKMALVTTILTIITYLINNIIDNRVAAIICFVLFIIAICSIAMTVSFSFRMLKLMRKGED</sequence>
<organism evidence="2 4">
    <name type="scientific">Terribacillus saccharophilus</name>
    <dbReference type="NCBI Taxonomy" id="361277"/>
    <lineage>
        <taxon>Bacteria</taxon>
        <taxon>Bacillati</taxon>
        <taxon>Bacillota</taxon>
        <taxon>Bacilli</taxon>
        <taxon>Bacillales</taxon>
        <taxon>Bacillaceae</taxon>
        <taxon>Terribacillus</taxon>
    </lineage>
</organism>
<dbReference type="EMBL" id="FOCD01000007">
    <property type="protein sequence ID" value="SEO12030.1"/>
    <property type="molecule type" value="Genomic_DNA"/>
</dbReference>
<reference evidence="3 5" key="2">
    <citation type="submission" date="2016-10" db="EMBL/GenBank/DDBJ databases">
        <authorList>
            <person name="Varghese N."/>
            <person name="Submissions S."/>
        </authorList>
    </citation>
    <scope>NUCLEOTIDE SEQUENCE [LARGE SCALE GENOMIC DNA]</scope>
    <source>
        <strain evidence="3 5">DSM 21619</strain>
    </source>
</reference>
<keyword evidence="1" id="KW-0472">Membrane</keyword>
<evidence type="ECO:0008006" key="6">
    <source>
        <dbReference type="Google" id="ProtNLM"/>
    </source>
</evidence>
<evidence type="ECO:0000313" key="5">
    <source>
        <dbReference type="Proteomes" id="UP000199735"/>
    </source>
</evidence>
<evidence type="ECO:0000313" key="2">
    <source>
        <dbReference type="EMBL" id="AIF65799.1"/>
    </source>
</evidence>
<dbReference type="EMBL" id="CP008876">
    <property type="protein sequence ID" value="AIF65799.1"/>
    <property type="molecule type" value="Genomic_DNA"/>
</dbReference>
<keyword evidence="1" id="KW-0812">Transmembrane</keyword>
<dbReference type="Proteomes" id="UP000027980">
    <property type="component" value="Chromosome"/>
</dbReference>
<dbReference type="Pfam" id="PF11193">
    <property type="entry name" value="DUF2812"/>
    <property type="match status" value="1"/>
</dbReference>
<protein>
    <recommendedName>
        <fullName evidence="6">DUF2812 domain-containing protein</fullName>
    </recommendedName>
</protein>
<dbReference type="RefSeq" id="WP_038558638.1">
    <property type="nucleotide sequence ID" value="NZ_CP008876.1"/>
</dbReference>